<dbReference type="GO" id="GO:0008893">
    <property type="term" value="F:guanosine-3',5'-bis(diphosphate) 3'-diphosphatase activity"/>
    <property type="evidence" value="ECO:0007669"/>
    <property type="project" value="TreeGrafter"/>
</dbReference>
<dbReference type="SUPFAM" id="SSF109604">
    <property type="entry name" value="HD-domain/PDEase-like"/>
    <property type="match status" value="1"/>
</dbReference>
<keyword evidence="2" id="KW-1185">Reference proteome</keyword>
<dbReference type="OrthoDB" id="9802385at2"/>
<dbReference type="EMBL" id="PGEM01000029">
    <property type="protein sequence ID" value="PPJ64365.1"/>
    <property type="molecule type" value="Genomic_DNA"/>
</dbReference>
<keyword evidence="1" id="KW-0378">Hydrolase</keyword>
<dbReference type="Gene3D" id="1.10.3210.10">
    <property type="entry name" value="Hypothetical protein af1432"/>
    <property type="match status" value="1"/>
</dbReference>
<gene>
    <name evidence="1" type="ORF">CUN59_05175</name>
</gene>
<protein>
    <submittedName>
        <fullName evidence="1">Bifunctional (P)ppGpp synthetase/guanosine-3',5'-bis(Diphosphate) 3'-pyrophosphohydrolase</fullName>
    </submittedName>
</protein>
<dbReference type="AlphaFoldDB" id="A0A2S6CX47"/>
<comment type="caution">
    <text evidence="1">The sequence shown here is derived from an EMBL/GenBank/DDBJ whole genome shotgun (WGS) entry which is preliminary data.</text>
</comment>
<reference evidence="1 2" key="1">
    <citation type="submission" date="2018-02" db="EMBL/GenBank/DDBJ databases">
        <title>Discovery of a pederin family compound in a non-symbiotic bloom-forming cyanobacterium.</title>
        <authorList>
            <person name="Kust A."/>
            <person name="Mares J."/>
            <person name="Jokela J."/>
            <person name="Urajova P."/>
            <person name="Hajek J."/>
            <person name="Saurav K."/>
            <person name="Voracova K."/>
            <person name="Fewer D.P."/>
            <person name="Haapaniemi E."/>
            <person name="Permi P."/>
            <person name="Rehakova K."/>
            <person name="Sivonen K."/>
            <person name="Hrouzek P."/>
        </authorList>
    </citation>
    <scope>NUCLEOTIDE SEQUENCE [LARGE SCALE GENOMIC DNA]</scope>
    <source>
        <strain evidence="1 2">CHARLIE-1</strain>
    </source>
</reference>
<sequence length="164" mass="19426">MNIQDKAQQFAISKHTNQKYGEYPYSYHLSYVVNILKEYGYGEDNIIICSAWLHDTIEDTDTTYEMLVSEFNQEIADTVYAVTNEPGKNRMEKFAKTAPKIIANKKALILKLADRITNTEFNLENDSRIYQVYCREFPQFKQLLYREQDIDILPMWNRLISLFR</sequence>
<accession>A0A2S6CX47</accession>
<proteinExistence type="predicted"/>
<dbReference type="InterPro" id="IPR052194">
    <property type="entry name" value="MESH1"/>
</dbReference>
<dbReference type="Proteomes" id="UP000239589">
    <property type="component" value="Unassembled WGS sequence"/>
</dbReference>
<dbReference type="PANTHER" id="PTHR46246">
    <property type="entry name" value="GUANOSINE-3',5'-BIS(DIPHOSPHATE) 3'-PYROPHOSPHOHYDROLASE MESH1"/>
    <property type="match status" value="1"/>
</dbReference>
<evidence type="ECO:0000313" key="1">
    <source>
        <dbReference type="EMBL" id="PPJ64365.1"/>
    </source>
</evidence>
<name>A0A2S6CX47_9CYAN</name>
<evidence type="ECO:0000313" key="2">
    <source>
        <dbReference type="Proteomes" id="UP000239589"/>
    </source>
</evidence>
<dbReference type="RefSeq" id="WP_104386834.1">
    <property type="nucleotide sequence ID" value="NZ_PGEM01000029.1"/>
</dbReference>
<dbReference type="PANTHER" id="PTHR46246:SF1">
    <property type="entry name" value="GUANOSINE-3',5'-BIS(DIPHOSPHATE) 3'-PYROPHOSPHOHYDROLASE MESH1"/>
    <property type="match status" value="1"/>
</dbReference>
<dbReference type="Pfam" id="PF13328">
    <property type="entry name" value="HD_4"/>
    <property type="match status" value="1"/>
</dbReference>
<organism evidence="1 2">
    <name type="scientific">Cuspidothrix issatschenkoi CHARLIE-1</name>
    <dbReference type="NCBI Taxonomy" id="2052836"/>
    <lineage>
        <taxon>Bacteria</taxon>
        <taxon>Bacillati</taxon>
        <taxon>Cyanobacteriota</taxon>
        <taxon>Cyanophyceae</taxon>
        <taxon>Nostocales</taxon>
        <taxon>Aphanizomenonaceae</taxon>
        <taxon>Cuspidothrix</taxon>
    </lineage>
</organism>